<proteinExistence type="predicted"/>
<reference evidence="3 4" key="1">
    <citation type="journal article" date="2013" name="Curr. Biol.">
        <title>The Genome of the Foraminiferan Reticulomyxa filosa.</title>
        <authorList>
            <person name="Glockner G."/>
            <person name="Hulsmann N."/>
            <person name="Schleicher M."/>
            <person name="Noegel A.A."/>
            <person name="Eichinger L."/>
            <person name="Gallinger C."/>
            <person name="Pawlowski J."/>
            <person name="Sierra R."/>
            <person name="Euteneuer U."/>
            <person name="Pillet L."/>
            <person name="Moustafa A."/>
            <person name="Platzer M."/>
            <person name="Groth M."/>
            <person name="Szafranski K."/>
            <person name="Schliwa M."/>
        </authorList>
    </citation>
    <scope>NUCLEOTIDE SEQUENCE [LARGE SCALE GENOMIC DNA]</scope>
</reference>
<keyword evidence="4" id="KW-1185">Reference proteome</keyword>
<name>X6NJQ4_RETFI</name>
<dbReference type="Proteomes" id="UP000023152">
    <property type="component" value="Unassembled WGS sequence"/>
</dbReference>
<evidence type="ECO:0000313" key="3">
    <source>
        <dbReference type="EMBL" id="ETO26216.1"/>
    </source>
</evidence>
<evidence type="ECO:0000256" key="2">
    <source>
        <dbReference type="SAM" id="Phobius"/>
    </source>
</evidence>
<keyword evidence="2" id="KW-0812">Transmembrane</keyword>
<accession>X6NJQ4</accession>
<dbReference type="EMBL" id="ASPP01008009">
    <property type="protein sequence ID" value="ETO26216.1"/>
    <property type="molecule type" value="Genomic_DNA"/>
</dbReference>
<comment type="caution">
    <text evidence="3">The sequence shown here is derived from an EMBL/GenBank/DDBJ whole genome shotgun (WGS) entry which is preliminary data.</text>
</comment>
<sequence>MTRKGGGHGEKKETYPWHPKNQKQKKKLHKMVDAWGILPHIIKSCSINKQLSVLMAQYIKCLIYIVLILRLNLAFGDSPLRKNVQCIITFIYVCTIAYFIVATVITPF</sequence>
<organism evidence="3 4">
    <name type="scientific">Reticulomyxa filosa</name>
    <dbReference type="NCBI Taxonomy" id="46433"/>
    <lineage>
        <taxon>Eukaryota</taxon>
        <taxon>Sar</taxon>
        <taxon>Rhizaria</taxon>
        <taxon>Retaria</taxon>
        <taxon>Foraminifera</taxon>
        <taxon>Monothalamids</taxon>
        <taxon>Reticulomyxidae</taxon>
        <taxon>Reticulomyxa</taxon>
    </lineage>
</organism>
<feature type="transmembrane region" description="Helical" evidence="2">
    <location>
        <begin position="87"/>
        <end position="105"/>
    </location>
</feature>
<feature type="region of interest" description="Disordered" evidence="1">
    <location>
        <begin position="1"/>
        <end position="24"/>
    </location>
</feature>
<dbReference type="AlphaFoldDB" id="X6NJQ4"/>
<feature type="transmembrane region" description="Helical" evidence="2">
    <location>
        <begin position="57"/>
        <end position="75"/>
    </location>
</feature>
<keyword evidence="2" id="KW-0472">Membrane</keyword>
<evidence type="ECO:0000313" key="4">
    <source>
        <dbReference type="Proteomes" id="UP000023152"/>
    </source>
</evidence>
<evidence type="ECO:0000256" key="1">
    <source>
        <dbReference type="SAM" id="MobiDB-lite"/>
    </source>
</evidence>
<protein>
    <submittedName>
        <fullName evidence="3">Uncharacterized protein</fullName>
    </submittedName>
</protein>
<keyword evidence="2" id="KW-1133">Transmembrane helix</keyword>
<gene>
    <name evidence="3" type="ORF">RFI_10918</name>
</gene>
<feature type="non-terminal residue" evidence="3">
    <location>
        <position position="108"/>
    </location>
</feature>